<evidence type="ECO:0000256" key="3">
    <source>
        <dbReference type="ARBA" id="ARBA00023015"/>
    </source>
</evidence>
<accession>A0A7M7REN2</accession>
<dbReference type="Proteomes" id="UP000007110">
    <property type="component" value="Unassembled WGS sequence"/>
</dbReference>
<evidence type="ECO:0000256" key="5">
    <source>
        <dbReference type="ARBA" id="ARBA00023163"/>
    </source>
</evidence>
<evidence type="ECO:0000256" key="1">
    <source>
        <dbReference type="ARBA" id="ARBA00004123"/>
    </source>
</evidence>
<comment type="subcellular location">
    <subcellularLocation>
        <location evidence="1">Nucleus</location>
    </subcellularLocation>
</comment>
<dbReference type="RefSeq" id="XP_785519.3">
    <property type="nucleotide sequence ID" value="XM_780426.5"/>
</dbReference>
<dbReference type="InterPro" id="IPR040223">
    <property type="entry name" value="PAR_bZIP"/>
</dbReference>
<dbReference type="EnsemblMetazoa" id="XM_780426">
    <property type="protein sequence ID" value="XP_785519"/>
    <property type="gene ID" value="LOC580363"/>
</dbReference>
<dbReference type="OrthoDB" id="6022300at2759"/>
<keyword evidence="6" id="KW-0539">Nucleus</keyword>
<evidence type="ECO:0000256" key="4">
    <source>
        <dbReference type="ARBA" id="ARBA00023125"/>
    </source>
</evidence>
<evidence type="ECO:0000256" key="2">
    <source>
        <dbReference type="ARBA" id="ARBA00009208"/>
    </source>
</evidence>
<dbReference type="InterPro" id="IPR004827">
    <property type="entry name" value="bZIP"/>
</dbReference>
<feature type="region of interest" description="Disordered" evidence="7">
    <location>
        <begin position="32"/>
        <end position="62"/>
    </location>
</feature>
<keyword evidence="4" id="KW-0238">DNA-binding</keyword>
<evidence type="ECO:0000313" key="9">
    <source>
        <dbReference type="EnsemblMetazoa" id="XP_785519"/>
    </source>
</evidence>
<keyword evidence="3" id="KW-0805">Transcription regulation</keyword>
<name>A0A7M7REN2_STRPU</name>
<dbReference type="Gene3D" id="1.20.5.170">
    <property type="match status" value="1"/>
</dbReference>
<keyword evidence="10" id="KW-1185">Reference proteome</keyword>
<evidence type="ECO:0000256" key="7">
    <source>
        <dbReference type="SAM" id="MobiDB-lite"/>
    </source>
</evidence>
<protein>
    <recommendedName>
        <fullName evidence="8">BZIP domain-containing protein</fullName>
    </recommendedName>
</protein>
<dbReference type="KEGG" id="spu:580363"/>
<keyword evidence="5" id="KW-0804">Transcription</keyword>
<dbReference type="AlphaFoldDB" id="A0A7M7REN2"/>
<evidence type="ECO:0000259" key="8">
    <source>
        <dbReference type="PROSITE" id="PS50217"/>
    </source>
</evidence>
<dbReference type="GO" id="GO:0005634">
    <property type="term" value="C:nucleus"/>
    <property type="evidence" value="ECO:0000318"/>
    <property type="project" value="GO_Central"/>
</dbReference>
<dbReference type="InterPro" id="IPR046347">
    <property type="entry name" value="bZIP_sf"/>
</dbReference>
<dbReference type="FunFam" id="1.20.5.170:FF:000007">
    <property type="entry name" value="hepatic leukemia factor isoform X2"/>
    <property type="match status" value="1"/>
</dbReference>
<dbReference type="Pfam" id="PF07716">
    <property type="entry name" value="bZIP_2"/>
    <property type="match status" value="1"/>
</dbReference>
<proteinExistence type="inferred from homology"/>
<dbReference type="OMA" id="MGRLHYM"/>
<dbReference type="GeneID" id="580363"/>
<dbReference type="SUPFAM" id="SSF57959">
    <property type="entry name" value="Leucine zipper domain"/>
    <property type="match status" value="1"/>
</dbReference>
<dbReference type="PANTHER" id="PTHR11988:SF56">
    <property type="entry name" value="TRANSCRIPTION FACTOR CES-2"/>
    <property type="match status" value="1"/>
</dbReference>
<evidence type="ECO:0000313" key="10">
    <source>
        <dbReference type="Proteomes" id="UP000007110"/>
    </source>
</evidence>
<organism evidence="9 10">
    <name type="scientific">Strongylocentrotus purpuratus</name>
    <name type="common">Purple sea urchin</name>
    <dbReference type="NCBI Taxonomy" id="7668"/>
    <lineage>
        <taxon>Eukaryota</taxon>
        <taxon>Metazoa</taxon>
        <taxon>Echinodermata</taxon>
        <taxon>Eleutherozoa</taxon>
        <taxon>Echinozoa</taxon>
        <taxon>Echinoidea</taxon>
        <taxon>Euechinoidea</taxon>
        <taxon>Echinacea</taxon>
        <taxon>Camarodonta</taxon>
        <taxon>Echinidea</taxon>
        <taxon>Strongylocentrotidae</taxon>
        <taxon>Strongylocentrotus</taxon>
    </lineage>
</organism>
<feature type="domain" description="BZIP" evidence="8">
    <location>
        <begin position="177"/>
        <end position="233"/>
    </location>
</feature>
<sequence length="240" mass="26515">MESKEVIEVKMTKPEKSDSFEVITPVKPEKMKKSALDVSNMVGPSRPKSAKTSDASHPEAGGKPLDLTYSAIVSASQLKSVYPYSAMLPAAAAAAAVTGYSYTEPTLAASAMASYAGYPALMNYPVAENSGSTQSLSSLRLSALLASRRRRAGHVVDLQPEEPSRKKVKPVPDEKKDIAYWERRRKNNDAAKRSRDARRMKEEEIAIRAVYLEQDNMKLRAEVSILKSELARLHYMVYNC</sequence>
<dbReference type="PANTHER" id="PTHR11988">
    <property type="entry name" value="THYROTROPH EMBRYONIC FACTOR RELATED"/>
    <property type="match status" value="1"/>
</dbReference>
<dbReference type="InParanoid" id="A0A7M7REN2"/>
<dbReference type="GO" id="GO:0006357">
    <property type="term" value="P:regulation of transcription by RNA polymerase II"/>
    <property type="evidence" value="ECO:0000318"/>
    <property type="project" value="GO_Central"/>
</dbReference>
<dbReference type="CDD" id="cd14695">
    <property type="entry name" value="bZIP_HLF"/>
    <property type="match status" value="1"/>
</dbReference>
<evidence type="ECO:0000256" key="6">
    <source>
        <dbReference type="ARBA" id="ARBA00023242"/>
    </source>
</evidence>
<reference evidence="10" key="1">
    <citation type="submission" date="2015-02" db="EMBL/GenBank/DDBJ databases">
        <title>Genome sequencing for Strongylocentrotus purpuratus.</title>
        <authorList>
            <person name="Murali S."/>
            <person name="Liu Y."/>
            <person name="Vee V."/>
            <person name="English A."/>
            <person name="Wang M."/>
            <person name="Skinner E."/>
            <person name="Han Y."/>
            <person name="Muzny D.M."/>
            <person name="Worley K.C."/>
            <person name="Gibbs R.A."/>
        </authorList>
    </citation>
    <scope>NUCLEOTIDE SEQUENCE</scope>
</reference>
<reference evidence="9" key="2">
    <citation type="submission" date="2021-01" db="UniProtKB">
        <authorList>
            <consortium name="EnsemblMetazoa"/>
        </authorList>
    </citation>
    <scope>IDENTIFICATION</scope>
</reference>
<dbReference type="SMART" id="SM00338">
    <property type="entry name" value="BRLZ"/>
    <property type="match status" value="1"/>
</dbReference>
<dbReference type="PROSITE" id="PS50217">
    <property type="entry name" value="BZIP"/>
    <property type="match status" value="1"/>
</dbReference>
<comment type="similarity">
    <text evidence="2">Belongs to the bZIP family. PAR subfamily.</text>
</comment>
<dbReference type="GO" id="GO:0000978">
    <property type="term" value="F:RNA polymerase II cis-regulatory region sequence-specific DNA binding"/>
    <property type="evidence" value="ECO:0000318"/>
    <property type="project" value="GO_Central"/>
</dbReference>
<dbReference type="GO" id="GO:0000981">
    <property type="term" value="F:DNA-binding transcription factor activity, RNA polymerase II-specific"/>
    <property type="evidence" value="ECO:0000318"/>
    <property type="project" value="GO_Central"/>
</dbReference>